<organism evidence="2 3">
    <name type="scientific">Vagococcus silagei</name>
    <dbReference type="NCBI Taxonomy" id="2508885"/>
    <lineage>
        <taxon>Bacteria</taxon>
        <taxon>Bacillati</taxon>
        <taxon>Bacillota</taxon>
        <taxon>Bacilli</taxon>
        <taxon>Lactobacillales</taxon>
        <taxon>Enterococcaceae</taxon>
        <taxon>Vagococcus</taxon>
    </lineage>
</organism>
<proteinExistence type="predicted"/>
<dbReference type="RefSeq" id="WP_136137951.1">
    <property type="nucleotide sequence ID" value="NZ_SDGV01000045.1"/>
</dbReference>
<evidence type="ECO:0000313" key="2">
    <source>
        <dbReference type="EMBL" id="THB60082.1"/>
    </source>
</evidence>
<gene>
    <name evidence="2" type="ORF">ESZ54_12325</name>
</gene>
<dbReference type="PROSITE" id="PS50879">
    <property type="entry name" value="RNASE_H_1"/>
    <property type="match status" value="1"/>
</dbReference>
<feature type="domain" description="RNase H type-1" evidence="1">
    <location>
        <begin position="1"/>
        <end position="130"/>
    </location>
</feature>
<dbReference type="SUPFAM" id="SSF53098">
    <property type="entry name" value="Ribonuclease H-like"/>
    <property type="match status" value="1"/>
</dbReference>
<comment type="caution">
    <text evidence="2">The sequence shown here is derived from an EMBL/GenBank/DDBJ whole genome shotgun (WGS) entry which is preliminary data.</text>
</comment>
<dbReference type="InterPro" id="IPR002156">
    <property type="entry name" value="RNaseH_domain"/>
</dbReference>
<name>A0A4S3B008_9ENTE</name>
<dbReference type="AlphaFoldDB" id="A0A4S3B008"/>
<dbReference type="GO" id="GO:0004523">
    <property type="term" value="F:RNA-DNA hybrid ribonuclease activity"/>
    <property type="evidence" value="ECO:0007669"/>
    <property type="project" value="InterPro"/>
</dbReference>
<reference evidence="2 3" key="1">
    <citation type="submission" date="2019-01" db="EMBL/GenBank/DDBJ databases">
        <title>Vagococcus silagei sp. nov. isolated from brewer's grain.</title>
        <authorList>
            <person name="Guu J.-R."/>
        </authorList>
    </citation>
    <scope>NUCLEOTIDE SEQUENCE [LARGE SCALE GENOMIC DNA]</scope>
    <source>
        <strain evidence="2 3">2B-2</strain>
    </source>
</reference>
<dbReference type="Gene3D" id="3.30.420.10">
    <property type="entry name" value="Ribonuclease H-like superfamily/Ribonuclease H"/>
    <property type="match status" value="1"/>
</dbReference>
<evidence type="ECO:0000313" key="3">
    <source>
        <dbReference type="Proteomes" id="UP000310506"/>
    </source>
</evidence>
<dbReference type="Proteomes" id="UP000310506">
    <property type="component" value="Unassembled WGS sequence"/>
</dbReference>
<keyword evidence="3" id="KW-1185">Reference proteome</keyword>
<dbReference type="InterPro" id="IPR036397">
    <property type="entry name" value="RNaseH_sf"/>
</dbReference>
<dbReference type="CDD" id="cd09279">
    <property type="entry name" value="RNase_HI_like"/>
    <property type="match status" value="1"/>
</dbReference>
<protein>
    <submittedName>
        <fullName evidence="2">Ribonuclease HI family protein</fullName>
    </submittedName>
</protein>
<evidence type="ECO:0000259" key="1">
    <source>
        <dbReference type="PROSITE" id="PS50879"/>
    </source>
</evidence>
<dbReference type="GO" id="GO:0003676">
    <property type="term" value="F:nucleic acid binding"/>
    <property type="evidence" value="ECO:0007669"/>
    <property type="project" value="InterPro"/>
</dbReference>
<sequence length="132" mass="15106">MIKIYIDAAYNPRNNKSGGGIVIVNTDKKEQQQLKIALQAGDNHTAEFKVMDYILQELANQKLFNEMIMIHSDSKIVIQSIEKRYAQNDTFKDILAAILQKADQFSLLFFNWIAEKENRGADQLAKQALMLD</sequence>
<dbReference type="Pfam" id="PF13456">
    <property type="entry name" value="RVT_3"/>
    <property type="match status" value="1"/>
</dbReference>
<dbReference type="EMBL" id="SDGV01000045">
    <property type="protein sequence ID" value="THB60082.1"/>
    <property type="molecule type" value="Genomic_DNA"/>
</dbReference>
<dbReference type="OrthoDB" id="7845843at2"/>
<accession>A0A4S3B008</accession>
<dbReference type="InterPro" id="IPR012337">
    <property type="entry name" value="RNaseH-like_sf"/>
</dbReference>